<dbReference type="InterPro" id="IPR011010">
    <property type="entry name" value="DNA_brk_join_enz"/>
</dbReference>
<evidence type="ECO:0000256" key="3">
    <source>
        <dbReference type="ARBA" id="ARBA00023125"/>
    </source>
</evidence>
<keyword evidence="2" id="KW-0229">DNA integration</keyword>
<dbReference type="PANTHER" id="PTHR30629:SF6">
    <property type="entry name" value="PROPHAGE INTEGRASE INTA-RELATED"/>
    <property type="match status" value="1"/>
</dbReference>
<evidence type="ECO:0000256" key="4">
    <source>
        <dbReference type="ARBA" id="ARBA00023172"/>
    </source>
</evidence>
<evidence type="ECO:0000313" key="8">
    <source>
        <dbReference type="EMBL" id="SBW05815.1"/>
    </source>
</evidence>
<name>A0A212K2S1_9DELT</name>
<evidence type="ECO:0000256" key="2">
    <source>
        <dbReference type="ARBA" id="ARBA00022908"/>
    </source>
</evidence>
<dbReference type="GO" id="GO:0015074">
    <property type="term" value="P:DNA integration"/>
    <property type="evidence" value="ECO:0007669"/>
    <property type="project" value="UniProtKB-KW"/>
</dbReference>
<keyword evidence="4" id="KW-0233">DNA recombination</keyword>
<dbReference type="InterPro" id="IPR010998">
    <property type="entry name" value="Integrase_recombinase_N"/>
</dbReference>
<dbReference type="Gene3D" id="1.10.443.10">
    <property type="entry name" value="Intergrase catalytic core"/>
    <property type="match status" value="1"/>
</dbReference>
<sequence>MASKYKRFHPKKWAGVYVYELEEQYNGAPDLCFFINFRSGRRLIWEKIGKISEGYGPDVAAEIRGKRVKAVRHGEEVKTAKEIRREKAEKDRTFKEIADAYFEIKGPSLKGIVTDKNRYAKHLEPLCGNRTVSEITPQIIEELRKSLGDRKPATLWNALELFRRITNFGFKTNRCPALSFQIEMPVKDNEVIEYLKPDEVQRFLGVVRDWPVKDVANMLLLAFFTGMRRGELFKLETQDIDFHMKLIRIRDPKGGKSVSIGMSSVAEEVIRDQFAWRAENFPQSVYVFPGKFGDQRKDCSAVDKIKKAAGLPVKFRPFHGLRHHFAVTLANSGKFTLDMIAEMLTHKNAEFTKKKYGQFLPESMTAASNAAAAILGKL</sequence>
<dbReference type="GO" id="GO:0006310">
    <property type="term" value="P:DNA recombination"/>
    <property type="evidence" value="ECO:0007669"/>
    <property type="project" value="UniProtKB-KW"/>
</dbReference>
<dbReference type="InterPro" id="IPR044068">
    <property type="entry name" value="CB"/>
</dbReference>
<protein>
    <submittedName>
        <fullName evidence="8">Site-specific recombinase</fullName>
    </submittedName>
</protein>
<gene>
    <name evidence="8" type="ORF">KL86DPRO_20554</name>
</gene>
<dbReference type="CDD" id="cd00796">
    <property type="entry name" value="INT_Rci_Hp1_C"/>
    <property type="match status" value="1"/>
</dbReference>
<feature type="domain" description="Tyr recombinase" evidence="6">
    <location>
        <begin position="190"/>
        <end position="369"/>
    </location>
</feature>
<dbReference type="Gene3D" id="1.10.150.130">
    <property type="match status" value="1"/>
</dbReference>
<comment type="similarity">
    <text evidence="1">Belongs to the 'phage' integrase family.</text>
</comment>
<dbReference type="AlphaFoldDB" id="A0A212K2S1"/>
<organism evidence="8">
    <name type="scientific">uncultured delta proteobacterium</name>
    <dbReference type="NCBI Taxonomy" id="34034"/>
    <lineage>
        <taxon>Bacteria</taxon>
        <taxon>Deltaproteobacteria</taxon>
        <taxon>environmental samples</taxon>
    </lineage>
</organism>
<evidence type="ECO:0000259" key="6">
    <source>
        <dbReference type="PROSITE" id="PS51898"/>
    </source>
</evidence>
<dbReference type="EMBL" id="FLUQ01000002">
    <property type="protein sequence ID" value="SBW05815.1"/>
    <property type="molecule type" value="Genomic_DNA"/>
</dbReference>
<accession>A0A212K2S1</accession>
<dbReference type="GO" id="GO:0003677">
    <property type="term" value="F:DNA binding"/>
    <property type="evidence" value="ECO:0007669"/>
    <property type="project" value="UniProtKB-UniRule"/>
</dbReference>
<proteinExistence type="inferred from homology"/>
<dbReference type="SUPFAM" id="SSF56349">
    <property type="entry name" value="DNA breaking-rejoining enzymes"/>
    <property type="match status" value="1"/>
</dbReference>
<evidence type="ECO:0000256" key="1">
    <source>
        <dbReference type="ARBA" id="ARBA00008857"/>
    </source>
</evidence>
<dbReference type="PANTHER" id="PTHR30629">
    <property type="entry name" value="PROPHAGE INTEGRASE"/>
    <property type="match status" value="1"/>
</dbReference>
<evidence type="ECO:0000256" key="5">
    <source>
        <dbReference type="PROSITE-ProRule" id="PRU01248"/>
    </source>
</evidence>
<dbReference type="InterPro" id="IPR002104">
    <property type="entry name" value="Integrase_catalytic"/>
</dbReference>
<dbReference type="InterPro" id="IPR013762">
    <property type="entry name" value="Integrase-like_cat_sf"/>
</dbReference>
<evidence type="ECO:0000259" key="7">
    <source>
        <dbReference type="PROSITE" id="PS51900"/>
    </source>
</evidence>
<feature type="domain" description="Core-binding (CB)" evidence="7">
    <location>
        <begin position="92"/>
        <end position="170"/>
    </location>
</feature>
<dbReference type="InterPro" id="IPR050808">
    <property type="entry name" value="Phage_Integrase"/>
</dbReference>
<keyword evidence="3 5" id="KW-0238">DNA-binding</keyword>
<dbReference type="Pfam" id="PF00589">
    <property type="entry name" value="Phage_integrase"/>
    <property type="match status" value="1"/>
</dbReference>
<reference evidence="8" key="1">
    <citation type="submission" date="2016-04" db="EMBL/GenBank/DDBJ databases">
        <authorList>
            <person name="Evans L.H."/>
            <person name="Alamgir A."/>
            <person name="Owens N."/>
            <person name="Weber N.D."/>
            <person name="Virtaneva K."/>
            <person name="Barbian K."/>
            <person name="Babar A."/>
            <person name="Rosenke K."/>
        </authorList>
    </citation>
    <scope>NUCLEOTIDE SEQUENCE</scope>
    <source>
        <strain evidence="8">86</strain>
    </source>
</reference>
<dbReference type="PROSITE" id="PS51900">
    <property type="entry name" value="CB"/>
    <property type="match status" value="1"/>
</dbReference>
<dbReference type="PROSITE" id="PS51898">
    <property type="entry name" value="TYR_RECOMBINASE"/>
    <property type="match status" value="1"/>
</dbReference>